<dbReference type="Gene3D" id="3.90.226.10">
    <property type="entry name" value="2-enoyl-CoA Hydratase, Chain A, domain 1"/>
    <property type="match status" value="1"/>
</dbReference>
<keyword evidence="2" id="KW-1185">Reference proteome</keyword>
<gene>
    <name evidence="1" type="ORF">CCMP2556_LOCUS29511</name>
</gene>
<accession>A0ABP0N943</accession>
<dbReference type="PANTHER" id="PTHR43802:SF1">
    <property type="entry name" value="IP11341P-RELATED"/>
    <property type="match status" value="1"/>
</dbReference>
<organism evidence="1 2">
    <name type="scientific">Durusdinium trenchii</name>
    <dbReference type="NCBI Taxonomy" id="1381693"/>
    <lineage>
        <taxon>Eukaryota</taxon>
        <taxon>Sar</taxon>
        <taxon>Alveolata</taxon>
        <taxon>Dinophyceae</taxon>
        <taxon>Suessiales</taxon>
        <taxon>Symbiodiniaceae</taxon>
        <taxon>Durusdinium</taxon>
    </lineage>
</organism>
<comment type="caution">
    <text evidence="1">The sequence shown here is derived from an EMBL/GenBank/DDBJ whole genome shotgun (WGS) entry which is preliminary data.</text>
</comment>
<name>A0ABP0N943_9DINO</name>
<proteinExistence type="predicted"/>
<evidence type="ECO:0000313" key="1">
    <source>
        <dbReference type="EMBL" id="CAK9059978.1"/>
    </source>
</evidence>
<sequence length="276" mass="29439">MATGSCGKPEKLLVTSGSPFDRRGPSRQGLASRRLAAASICLQGSGPHFCPGGNPQATRRFGETLFQVEPYSMFLAILRLQEFGGPISATLQGFVLGGGLAMAMLADLRVLDSGASVSLGNLSRGMVPCILLSLILPRGIGLAEAVDLYLTDNIVSAAVWLENSPCDILVDGVAKAEAFVQELERRKTQRPPVVDSTFSIRFACEAAALQLSLRCEVRHIAAVAPKAKEDPQISEGWEAGTVSKTSDSVTVPDGRCPCLKFPKKLRWSESSCFQSL</sequence>
<evidence type="ECO:0000313" key="2">
    <source>
        <dbReference type="Proteomes" id="UP001642484"/>
    </source>
</evidence>
<dbReference type="SUPFAM" id="SSF52096">
    <property type="entry name" value="ClpP/crotonase"/>
    <property type="match status" value="1"/>
</dbReference>
<protein>
    <submittedName>
        <fullName evidence="1">Uncharacterized protein</fullName>
    </submittedName>
</protein>
<dbReference type="EMBL" id="CAXAMN010021473">
    <property type="protein sequence ID" value="CAK9059978.1"/>
    <property type="molecule type" value="Genomic_DNA"/>
</dbReference>
<reference evidence="1 2" key="1">
    <citation type="submission" date="2024-02" db="EMBL/GenBank/DDBJ databases">
        <authorList>
            <person name="Chen Y."/>
            <person name="Shah S."/>
            <person name="Dougan E. K."/>
            <person name="Thang M."/>
            <person name="Chan C."/>
        </authorList>
    </citation>
    <scope>NUCLEOTIDE SEQUENCE [LARGE SCALE GENOMIC DNA]</scope>
</reference>
<dbReference type="CDD" id="cd06558">
    <property type="entry name" value="crotonase-like"/>
    <property type="match status" value="1"/>
</dbReference>
<dbReference type="InterPro" id="IPR001753">
    <property type="entry name" value="Enoyl-CoA_hydra/iso"/>
</dbReference>
<dbReference type="Pfam" id="PF00378">
    <property type="entry name" value="ECH_1"/>
    <property type="match status" value="1"/>
</dbReference>
<dbReference type="Proteomes" id="UP001642484">
    <property type="component" value="Unassembled WGS sequence"/>
</dbReference>
<dbReference type="PANTHER" id="PTHR43802">
    <property type="entry name" value="ENOYL-COA HYDRATASE"/>
    <property type="match status" value="1"/>
</dbReference>
<dbReference type="InterPro" id="IPR029045">
    <property type="entry name" value="ClpP/crotonase-like_dom_sf"/>
</dbReference>